<dbReference type="PANTHER" id="PTHR44846:SF1">
    <property type="entry name" value="MANNOSYL-D-GLYCERATE TRANSPORT_METABOLISM SYSTEM REPRESSOR MNGR-RELATED"/>
    <property type="match status" value="1"/>
</dbReference>
<reference evidence="6" key="1">
    <citation type="journal article" date="2019" name="Int. J. Syst. Evol. Microbiol.">
        <title>The Global Catalogue of Microorganisms (GCM) 10K type strain sequencing project: providing services to taxonomists for standard genome sequencing and annotation.</title>
        <authorList>
            <consortium name="The Broad Institute Genomics Platform"/>
            <consortium name="The Broad Institute Genome Sequencing Center for Infectious Disease"/>
            <person name="Wu L."/>
            <person name="Ma J."/>
        </authorList>
    </citation>
    <scope>NUCLEOTIDE SEQUENCE [LARGE SCALE GENOMIC DNA]</scope>
    <source>
        <strain evidence="6">JCM 1407</strain>
    </source>
</reference>
<dbReference type="SUPFAM" id="SSF64288">
    <property type="entry name" value="Chorismate lyase-like"/>
    <property type="match status" value="1"/>
</dbReference>
<dbReference type="InterPro" id="IPR036388">
    <property type="entry name" value="WH-like_DNA-bd_sf"/>
</dbReference>
<evidence type="ECO:0000259" key="4">
    <source>
        <dbReference type="PROSITE" id="PS50949"/>
    </source>
</evidence>
<sequence length="243" mass="28823">MRTIDKTSRVPLYLQLMDIIIYKIENTMEKGDKLLSEREICDKYDVSRSTVRQAISELERDGYIYKMHGKGTFVADKEVHQDLVQFYSFTDEMKKLGKTPTSKILDFHIIKATSSLSKKMEIMEGEPLYQLKRLRLADKVPMMLETTYIPYNRFKGVSEEKLERKPLYEILREEYDLKIDMAEEFFRPILTNYDESEILRIKEGSPSLKIARYTYEKNKIIEYTISIARGDKFKYRVKLDNTN</sequence>
<comment type="caution">
    <text evidence="5">The sequence shown here is derived from an EMBL/GenBank/DDBJ whole genome shotgun (WGS) entry which is preliminary data.</text>
</comment>
<dbReference type="RefSeq" id="WP_343763996.1">
    <property type="nucleotide sequence ID" value="NZ_BAAACG010000019.1"/>
</dbReference>
<dbReference type="SUPFAM" id="SSF46785">
    <property type="entry name" value="Winged helix' DNA-binding domain"/>
    <property type="match status" value="1"/>
</dbReference>
<evidence type="ECO:0000256" key="3">
    <source>
        <dbReference type="ARBA" id="ARBA00023163"/>
    </source>
</evidence>
<dbReference type="Gene3D" id="3.40.1410.10">
    <property type="entry name" value="Chorismate lyase-like"/>
    <property type="match status" value="1"/>
</dbReference>
<feature type="domain" description="HTH gntR-type" evidence="4">
    <location>
        <begin position="10"/>
        <end position="77"/>
    </location>
</feature>
<dbReference type="PRINTS" id="PR00035">
    <property type="entry name" value="HTHGNTR"/>
</dbReference>
<dbReference type="InterPro" id="IPR036390">
    <property type="entry name" value="WH_DNA-bd_sf"/>
</dbReference>
<dbReference type="CDD" id="cd07377">
    <property type="entry name" value="WHTH_GntR"/>
    <property type="match status" value="1"/>
</dbReference>
<evidence type="ECO:0000313" key="5">
    <source>
        <dbReference type="EMBL" id="GAA0747223.1"/>
    </source>
</evidence>
<dbReference type="Pfam" id="PF00392">
    <property type="entry name" value="GntR"/>
    <property type="match status" value="1"/>
</dbReference>
<protein>
    <submittedName>
        <fullName evidence="5">GntR family transcriptional regulator</fullName>
    </submittedName>
</protein>
<evidence type="ECO:0000256" key="2">
    <source>
        <dbReference type="ARBA" id="ARBA00023125"/>
    </source>
</evidence>
<dbReference type="SMART" id="SM00866">
    <property type="entry name" value="UTRA"/>
    <property type="match status" value="1"/>
</dbReference>
<dbReference type="PROSITE" id="PS50949">
    <property type="entry name" value="HTH_GNTR"/>
    <property type="match status" value="1"/>
</dbReference>
<organism evidence="5 6">
    <name type="scientific">Clostridium oceanicum</name>
    <dbReference type="NCBI Taxonomy" id="1543"/>
    <lineage>
        <taxon>Bacteria</taxon>
        <taxon>Bacillati</taxon>
        <taxon>Bacillota</taxon>
        <taxon>Clostridia</taxon>
        <taxon>Eubacteriales</taxon>
        <taxon>Clostridiaceae</taxon>
        <taxon>Clostridium</taxon>
    </lineage>
</organism>
<keyword evidence="2" id="KW-0238">DNA-binding</keyword>
<accession>A0ABP3V757</accession>
<dbReference type="Proteomes" id="UP001501510">
    <property type="component" value="Unassembled WGS sequence"/>
</dbReference>
<gene>
    <name evidence="5" type="ORF">GCM10008906_36030</name>
</gene>
<name>A0ABP3V757_9CLOT</name>
<evidence type="ECO:0000313" key="6">
    <source>
        <dbReference type="Proteomes" id="UP001501510"/>
    </source>
</evidence>
<dbReference type="Pfam" id="PF07702">
    <property type="entry name" value="UTRA"/>
    <property type="match status" value="1"/>
</dbReference>
<dbReference type="EMBL" id="BAAACG010000019">
    <property type="protein sequence ID" value="GAA0747223.1"/>
    <property type="molecule type" value="Genomic_DNA"/>
</dbReference>
<keyword evidence="1" id="KW-0805">Transcription regulation</keyword>
<dbReference type="InterPro" id="IPR028978">
    <property type="entry name" value="Chorismate_lyase_/UTRA_dom_sf"/>
</dbReference>
<evidence type="ECO:0000256" key="1">
    <source>
        <dbReference type="ARBA" id="ARBA00023015"/>
    </source>
</evidence>
<dbReference type="PANTHER" id="PTHR44846">
    <property type="entry name" value="MANNOSYL-D-GLYCERATE TRANSPORT/METABOLISM SYSTEM REPRESSOR MNGR-RELATED"/>
    <property type="match status" value="1"/>
</dbReference>
<keyword evidence="6" id="KW-1185">Reference proteome</keyword>
<dbReference type="InterPro" id="IPR000524">
    <property type="entry name" value="Tscrpt_reg_HTH_GntR"/>
</dbReference>
<proteinExistence type="predicted"/>
<dbReference type="SMART" id="SM00345">
    <property type="entry name" value="HTH_GNTR"/>
    <property type="match status" value="1"/>
</dbReference>
<dbReference type="Gene3D" id="1.10.10.10">
    <property type="entry name" value="Winged helix-like DNA-binding domain superfamily/Winged helix DNA-binding domain"/>
    <property type="match status" value="1"/>
</dbReference>
<keyword evidence="3" id="KW-0804">Transcription</keyword>
<dbReference type="InterPro" id="IPR050679">
    <property type="entry name" value="Bact_HTH_transcr_reg"/>
</dbReference>
<dbReference type="InterPro" id="IPR011663">
    <property type="entry name" value="UTRA"/>
</dbReference>